<evidence type="ECO:0000313" key="3">
    <source>
        <dbReference type="EMBL" id="KAK2994165.1"/>
    </source>
</evidence>
<sequence>MNKSASSNGRDFKEKKFKPRKALLTWDDSDESDKETSEDDDVAQLCFMANDDHSDKVCLKVNVDSNKWILNIGCSRHMIDDRSLFSHITLKNRGLVTFGDNSNEKIIGKGKIGIGSISIDNVSLVDELKFNLISISQLIDSGHKVQFEVDHYLISHASDGGTLVGKRHGNIYTLSFDTFDSSREVCLSAQQNDIWLWHHRLGHVHMDLIKKLLSKELVRGLSKLKFVKDKVCDACQYGKQEFEMSMMGELTFFLGLQIKQSKEGIFISQSKYTRELLKRFGMDNAKPRGTPISPSVNLVKDENGKDVDNKLYRGMIGSLLYLTASRPDISTVRNRHLWHSPQQRRNILRLEAVVLKLCGCVKLYGILVFP</sequence>
<organism evidence="3 4">
    <name type="scientific">Escallonia rubra</name>
    <dbReference type="NCBI Taxonomy" id="112253"/>
    <lineage>
        <taxon>Eukaryota</taxon>
        <taxon>Viridiplantae</taxon>
        <taxon>Streptophyta</taxon>
        <taxon>Embryophyta</taxon>
        <taxon>Tracheophyta</taxon>
        <taxon>Spermatophyta</taxon>
        <taxon>Magnoliopsida</taxon>
        <taxon>eudicotyledons</taxon>
        <taxon>Gunneridae</taxon>
        <taxon>Pentapetalae</taxon>
        <taxon>asterids</taxon>
        <taxon>campanulids</taxon>
        <taxon>Escalloniales</taxon>
        <taxon>Escalloniaceae</taxon>
        <taxon>Escallonia</taxon>
    </lineage>
</organism>
<keyword evidence="4" id="KW-1185">Reference proteome</keyword>
<feature type="domain" description="GAG-pre-integrase" evidence="1">
    <location>
        <begin position="170"/>
        <end position="240"/>
    </location>
</feature>
<comment type="caution">
    <text evidence="3">The sequence shown here is derived from an EMBL/GenBank/DDBJ whole genome shotgun (WGS) entry which is preliminary data.</text>
</comment>
<name>A0AA88SLY1_9ASTE</name>
<dbReference type="Proteomes" id="UP001187471">
    <property type="component" value="Unassembled WGS sequence"/>
</dbReference>
<dbReference type="Pfam" id="PF22936">
    <property type="entry name" value="Pol_BBD"/>
    <property type="match status" value="1"/>
</dbReference>
<dbReference type="Pfam" id="PF13976">
    <property type="entry name" value="gag_pre-integrs"/>
    <property type="match status" value="1"/>
</dbReference>
<feature type="domain" description="Retrovirus-related Pol polyprotein from transposon TNT 1-94-like beta-barrel" evidence="2">
    <location>
        <begin position="68"/>
        <end position="142"/>
    </location>
</feature>
<dbReference type="AlphaFoldDB" id="A0AA88SLY1"/>
<evidence type="ECO:0000259" key="1">
    <source>
        <dbReference type="Pfam" id="PF13976"/>
    </source>
</evidence>
<evidence type="ECO:0000259" key="2">
    <source>
        <dbReference type="Pfam" id="PF22936"/>
    </source>
</evidence>
<gene>
    <name evidence="3" type="ORF">RJ640_016671</name>
</gene>
<proteinExistence type="predicted"/>
<protein>
    <recommendedName>
        <fullName evidence="5">GAG-pre-integrase domain-containing protein</fullName>
    </recommendedName>
</protein>
<evidence type="ECO:0000313" key="4">
    <source>
        <dbReference type="Proteomes" id="UP001187471"/>
    </source>
</evidence>
<evidence type="ECO:0008006" key="5">
    <source>
        <dbReference type="Google" id="ProtNLM"/>
    </source>
</evidence>
<dbReference type="EMBL" id="JAVXUO010000238">
    <property type="protein sequence ID" value="KAK2994165.1"/>
    <property type="molecule type" value="Genomic_DNA"/>
</dbReference>
<dbReference type="InterPro" id="IPR025724">
    <property type="entry name" value="GAG-pre-integrase_dom"/>
</dbReference>
<reference evidence="3" key="1">
    <citation type="submission" date="2022-12" db="EMBL/GenBank/DDBJ databases">
        <title>Draft genome assemblies for two species of Escallonia (Escalloniales).</title>
        <authorList>
            <person name="Chanderbali A."/>
            <person name="Dervinis C."/>
            <person name="Anghel I."/>
            <person name="Soltis D."/>
            <person name="Soltis P."/>
            <person name="Zapata F."/>
        </authorList>
    </citation>
    <scope>NUCLEOTIDE SEQUENCE</scope>
    <source>
        <strain evidence="3">UCBG92.1500</strain>
        <tissue evidence="3">Leaf</tissue>
    </source>
</reference>
<accession>A0AA88SLY1</accession>
<dbReference type="InterPro" id="IPR054722">
    <property type="entry name" value="PolX-like_BBD"/>
</dbReference>